<feature type="chain" id="PRO_5012972064" evidence="1">
    <location>
        <begin position="16"/>
        <end position="118"/>
    </location>
</feature>
<sequence>MCANFFLCFSFSVHGTYLSLFIFQKAEKGRASMMESRLCPRAESLERSKLGANEFRMSRTLPKFFFFPCTISLLFPMSPLHCTQIKCEGRVCSPQCHIYHSTCCSFTTVGVFWLHNIH</sequence>
<feature type="signal peptide" evidence="1">
    <location>
        <begin position="1"/>
        <end position="15"/>
    </location>
</feature>
<organism evidence="2">
    <name type="scientific">Amblyomma cajennense</name>
    <name type="common">Cayenne tick</name>
    <name type="synonym">Acarus cajennensis</name>
    <dbReference type="NCBI Taxonomy" id="34607"/>
    <lineage>
        <taxon>Eukaryota</taxon>
        <taxon>Metazoa</taxon>
        <taxon>Ecdysozoa</taxon>
        <taxon>Arthropoda</taxon>
        <taxon>Chelicerata</taxon>
        <taxon>Arachnida</taxon>
        <taxon>Acari</taxon>
        <taxon>Parasitiformes</taxon>
        <taxon>Ixodida</taxon>
        <taxon>Ixodoidea</taxon>
        <taxon>Ixodidae</taxon>
        <taxon>Amblyomminae</taxon>
        <taxon>Amblyomma</taxon>
    </lineage>
</organism>
<keyword evidence="1" id="KW-0732">Signal</keyword>
<name>A0A023FDY5_AMBCJ</name>
<dbReference type="AlphaFoldDB" id="A0A023FDY5"/>
<accession>A0A023FDY5</accession>
<evidence type="ECO:0000313" key="2">
    <source>
        <dbReference type="EMBL" id="JAC18988.1"/>
    </source>
</evidence>
<evidence type="ECO:0000256" key="1">
    <source>
        <dbReference type="SAM" id="SignalP"/>
    </source>
</evidence>
<protein>
    <submittedName>
        <fullName evidence="2">Putative secreted protein</fullName>
    </submittedName>
</protein>
<proteinExistence type="evidence at transcript level"/>
<dbReference type="EMBL" id="GBBK01005494">
    <property type="protein sequence ID" value="JAC18988.1"/>
    <property type="molecule type" value="mRNA"/>
</dbReference>
<reference evidence="2" key="1">
    <citation type="submission" date="2014-03" db="EMBL/GenBank/DDBJ databases">
        <title>The sialotranscriptome of Amblyomma triste, Amblyomma parvum and Amblyomma cajennense ticks, uncovered by 454-based RNA-seq.</title>
        <authorList>
            <person name="Garcia G.R."/>
            <person name="Gardinassi L.G."/>
            <person name="Ribeiro J.M."/>
            <person name="Anatriello E."/>
            <person name="Ferreira B.R."/>
            <person name="Moreira H.N."/>
            <person name="Mafra C."/>
            <person name="Olegario M.M."/>
            <person name="Szabo P.J."/>
            <person name="Miranda-Santos I.K."/>
            <person name="Maruyama S.R."/>
        </authorList>
    </citation>
    <scope>NUCLEOTIDE SEQUENCE</scope>
    <source>
        <strain evidence="2">Uberlandia</strain>
        <tissue evidence="2">Salivary glands</tissue>
    </source>
</reference>